<dbReference type="NCBIfam" id="TIGR03307">
    <property type="entry name" value="PhnP"/>
    <property type="match status" value="1"/>
</dbReference>
<dbReference type="GO" id="GO:0008081">
    <property type="term" value="F:phosphoric diester hydrolase activity"/>
    <property type="evidence" value="ECO:0007669"/>
    <property type="project" value="InterPro"/>
</dbReference>
<keyword evidence="3" id="KW-1185">Reference proteome</keyword>
<dbReference type="RefSeq" id="WP_089707512.1">
    <property type="nucleotide sequence ID" value="NZ_FNII01000015.1"/>
</dbReference>
<dbReference type="OrthoDB" id="9803916at2"/>
<dbReference type="InterPro" id="IPR001279">
    <property type="entry name" value="Metallo-B-lactamas"/>
</dbReference>
<dbReference type="EMBL" id="FNII01000015">
    <property type="protein sequence ID" value="SDO17208.1"/>
    <property type="molecule type" value="Genomic_DNA"/>
</dbReference>
<reference evidence="3" key="1">
    <citation type="submission" date="2016-10" db="EMBL/GenBank/DDBJ databases">
        <authorList>
            <person name="Varghese N."/>
            <person name="Submissions S."/>
        </authorList>
    </citation>
    <scope>NUCLEOTIDE SEQUENCE [LARGE SCALE GENOMIC DNA]</scope>
    <source>
        <strain evidence="3">CGMCC 1.6494</strain>
    </source>
</reference>
<gene>
    <name evidence="2" type="ORF">SAMN04487951_11534</name>
</gene>
<dbReference type="PANTHER" id="PTHR42663:SF6">
    <property type="entry name" value="HYDROLASE C777.06C-RELATED"/>
    <property type="match status" value="1"/>
</dbReference>
<dbReference type="GO" id="GO:0019700">
    <property type="term" value="P:organic phosphonate catabolic process"/>
    <property type="evidence" value="ECO:0007669"/>
    <property type="project" value="InterPro"/>
</dbReference>
<dbReference type="SMART" id="SM00849">
    <property type="entry name" value="Lactamase_B"/>
    <property type="match status" value="1"/>
</dbReference>
<dbReference type="CDD" id="cd07736">
    <property type="entry name" value="PhnP-like_MBL-fold"/>
    <property type="match status" value="1"/>
</dbReference>
<protein>
    <submittedName>
        <fullName evidence="2">Phosphoribosyl 1,2-cyclic phosphate phosphodiesterase</fullName>
    </submittedName>
</protein>
<dbReference type="InterPro" id="IPR017693">
    <property type="entry name" value="Phosphonate_metab_PhnP"/>
</dbReference>
<dbReference type="AlphaFoldDB" id="A0A1H0HDJ0"/>
<feature type="domain" description="Metallo-beta-lactamase" evidence="1">
    <location>
        <begin position="36"/>
        <end position="220"/>
    </location>
</feature>
<name>A0A1H0HDJ0_9GAMM</name>
<sequence length="251" mass="27646">MRFRFVGTGESAQVPRFGCDCPACQRARVLNCHRRGPCSAEIRVDGARILLDAGRMDLADSCQQERPIAVLLTHYHADHVQGLFHLRWGTGEPIPVYGPKDAQGCADLHKNPGILSFQPGLKPFRALLLNGLEIIPVPLNHSKPTLGYCIAGLGSKLAYLTDTLGLPGETERFLRQWQPDKVILDATHPNSHHEPRNHNNLDMALAIIDRLSPAQAWLTHLSHDVDAHAMHEPLCLPPNVSLAADGLEIEC</sequence>
<dbReference type="SUPFAM" id="SSF56281">
    <property type="entry name" value="Metallo-hydrolase/oxidoreductase"/>
    <property type="match status" value="1"/>
</dbReference>
<dbReference type="STRING" id="416873.SAMN04487951_11534"/>
<dbReference type="Pfam" id="PF12706">
    <property type="entry name" value="Lactamase_B_2"/>
    <property type="match status" value="1"/>
</dbReference>
<dbReference type="Proteomes" id="UP000199677">
    <property type="component" value="Unassembled WGS sequence"/>
</dbReference>
<evidence type="ECO:0000259" key="1">
    <source>
        <dbReference type="SMART" id="SM00849"/>
    </source>
</evidence>
<evidence type="ECO:0000313" key="3">
    <source>
        <dbReference type="Proteomes" id="UP000199677"/>
    </source>
</evidence>
<proteinExistence type="predicted"/>
<accession>A0A1H0HDJ0</accession>
<dbReference type="PANTHER" id="PTHR42663">
    <property type="entry name" value="HYDROLASE C777.06C-RELATED-RELATED"/>
    <property type="match status" value="1"/>
</dbReference>
<organism evidence="2 3">
    <name type="scientific">Vreelandella arcis</name>
    <dbReference type="NCBI Taxonomy" id="416873"/>
    <lineage>
        <taxon>Bacteria</taxon>
        <taxon>Pseudomonadati</taxon>
        <taxon>Pseudomonadota</taxon>
        <taxon>Gammaproteobacteria</taxon>
        <taxon>Oceanospirillales</taxon>
        <taxon>Halomonadaceae</taxon>
        <taxon>Vreelandella</taxon>
    </lineage>
</organism>
<evidence type="ECO:0000313" key="2">
    <source>
        <dbReference type="EMBL" id="SDO17208.1"/>
    </source>
</evidence>
<dbReference type="InterPro" id="IPR035682">
    <property type="entry name" value="PhnP_MBL"/>
</dbReference>
<dbReference type="InterPro" id="IPR036866">
    <property type="entry name" value="RibonucZ/Hydroxyglut_hydro"/>
</dbReference>
<dbReference type="Gene3D" id="3.60.15.10">
    <property type="entry name" value="Ribonuclease Z/Hydroxyacylglutathione hydrolase-like"/>
    <property type="match status" value="1"/>
</dbReference>